<organism evidence="2">
    <name type="scientific">Homalodisca liturata</name>
    <dbReference type="NCBI Taxonomy" id="320908"/>
    <lineage>
        <taxon>Eukaryota</taxon>
        <taxon>Metazoa</taxon>
        <taxon>Ecdysozoa</taxon>
        <taxon>Arthropoda</taxon>
        <taxon>Hexapoda</taxon>
        <taxon>Insecta</taxon>
        <taxon>Pterygota</taxon>
        <taxon>Neoptera</taxon>
        <taxon>Paraneoptera</taxon>
        <taxon>Hemiptera</taxon>
        <taxon>Auchenorrhyncha</taxon>
        <taxon>Membracoidea</taxon>
        <taxon>Cicadellidae</taxon>
        <taxon>Cicadellinae</taxon>
        <taxon>Proconiini</taxon>
        <taxon>Homalodisca</taxon>
    </lineage>
</organism>
<feature type="non-terminal residue" evidence="2">
    <location>
        <position position="1"/>
    </location>
</feature>
<feature type="compositionally biased region" description="Pro residues" evidence="1">
    <location>
        <begin position="212"/>
        <end position="223"/>
    </location>
</feature>
<feature type="compositionally biased region" description="Polar residues" evidence="1">
    <location>
        <begin position="123"/>
        <end position="134"/>
    </location>
</feature>
<protein>
    <submittedName>
        <fullName evidence="2">Uncharacterized protein</fullName>
    </submittedName>
</protein>
<feature type="compositionally biased region" description="Basic residues" evidence="1">
    <location>
        <begin position="110"/>
        <end position="119"/>
    </location>
</feature>
<feature type="region of interest" description="Disordered" evidence="1">
    <location>
        <begin position="91"/>
        <end position="230"/>
    </location>
</feature>
<dbReference type="AlphaFoldDB" id="A0A1B6JFY9"/>
<name>A0A1B6JFY9_9HEMI</name>
<reference evidence="2" key="1">
    <citation type="submission" date="2015-11" db="EMBL/GenBank/DDBJ databases">
        <title>De novo transcriptome assembly of four potential Pierce s Disease insect vectors from Arizona vineyards.</title>
        <authorList>
            <person name="Tassone E.E."/>
        </authorList>
    </citation>
    <scope>NUCLEOTIDE SEQUENCE</scope>
</reference>
<dbReference type="EMBL" id="GECU01009609">
    <property type="protein sequence ID" value="JAS98097.1"/>
    <property type="molecule type" value="Transcribed_RNA"/>
</dbReference>
<accession>A0A1B6JFY9</accession>
<evidence type="ECO:0000313" key="2">
    <source>
        <dbReference type="EMBL" id="JAS98097.1"/>
    </source>
</evidence>
<evidence type="ECO:0000256" key="1">
    <source>
        <dbReference type="SAM" id="MobiDB-lite"/>
    </source>
</evidence>
<feature type="compositionally biased region" description="Low complexity" evidence="1">
    <location>
        <begin position="136"/>
        <end position="147"/>
    </location>
</feature>
<gene>
    <name evidence="2" type="ORF">g.2690</name>
</gene>
<sequence>DALTAALDVIAFTNDLDISGPSPYSTENGPLAEDPFLELFLSSEQETLDVAHLTALAEAAVAASITEPKQEMPVPDPVLLAAKANLEQISNLEPSDSDGLGDGPLLGRGSRVKRARSAHQRVALQSSDKQQLFRRNNGGDSSSNTSSLDYELSTPASLLRLTSPPTGKPIKAPRPKEVTKARPRPKTARVNRVAPACDVPNRRGASATSAVSPPPPQSPPDPLEPWSTRGITNMNTILAWPQSDHDSL</sequence>
<proteinExistence type="predicted"/>